<dbReference type="InterPro" id="IPR004147">
    <property type="entry name" value="ABC1_dom"/>
</dbReference>
<keyword evidence="4" id="KW-0808">Transferase</keyword>
<comment type="similarity">
    <text evidence="1">Belongs to the protein kinase superfamily. ADCK protein kinase family.</text>
</comment>
<gene>
    <name evidence="4" type="ORF">I3517_08130</name>
</gene>
<feature type="domain" description="ABC1 atypical kinase-like" evidence="3">
    <location>
        <begin position="222"/>
        <end position="461"/>
    </location>
</feature>
<keyword evidence="2" id="KW-0472">Membrane</keyword>
<accession>A0A8I0ZTW7</accession>
<evidence type="ECO:0000256" key="1">
    <source>
        <dbReference type="ARBA" id="ARBA00009670"/>
    </source>
</evidence>
<feature type="transmembrane region" description="Helical" evidence="2">
    <location>
        <begin position="37"/>
        <end position="56"/>
    </location>
</feature>
<comment type="caution">
    <text evidence="4">The sequence shown here is derived from an EMBL/GenBank/DDBJ whole genome shotgun (WGS) entry which is preliminary data.</text>
</comment>
<dbReference type="SUPFAM" id="SSF56112">
    <property type="entry name" value="Protein kinase-like (PK-like)"/>
    <property type="match status" value="1"/>
</dbReference>
<feature type="transmembrane region" description="Helical" evidence="2">
    <location>
        <begin position="68"/>
        <end position="93"/>
    </location>
</feature>
<dbReference type="PANTHER" id="PTHR10566">
    <property type="entry name" value="CHAPERONE-ACTIVITY OF BC1 COMPLEX CABC1 -RELATED"/>
    <property type="match status" value="1"/>
</dbReference>
<evidence type="ECO:0000259" key="3">
    <source>
        <dbReference type="Pfam" id="PF03109"/>
    </source>
</evidence>
<dbReference type="InterPro" id="IPR011009">
    <property type="entry name" value="Kinase-like_dom_sf"/>
</dbReference>
<feature type="transmembrane region" description="Helical" evidence="2">
    <location>
        <begin position="99"/>
        <end position="128"/>
    </location>
</feature>
<dbReference type="PANTHER" id="PTHR10566:SF113">
    <property type="entry name" value="PROTEIN ACTIVITY OF BC1 COMPLEX KINASE 7, CHLOROPLASTIC"/>
    <property type="match status" value="1"/>
</dbReference>
<dbReference type="EMBL" id="JAECSB010000029">
    <property type="protein sequence ID" value="MBH5142582.1"/>
    <property type="molecule type" value="Genomic_DNA"/>
</dbReference>
<dbReference type="AlphaFoldDB" id="A0A8I0ZTW7"/>
<dbReference type="GO" id="GO:0016301">
    <property type="term" value="F:kinase activity"/>
    <property type="evidence" value="ECO:0007669"/>
    <property type="project" value="UniProtKB-KW"/>
</dbReference>
<dbReference type="Pfam" id="PF03109">
    <property type="entry name" value="ABC1"/>
    <property type="match status" value="1"/>
</dbReference>
<dbReference type="CDD" id="cd05121">
    <property type="entry name" value="ABC1_ADCK3-like"/>
    <property type="match status" value="1"/>
</dbReference>
<reference evidence="4 5" key="1">
    <citation type="submission" date="2020-12" db="EMBL/GenBank/DDBJ databases">
        <title>Draft genome sequence of furan degrading bacterial strain FUR100.</title>
        <authorList>
            <person name="Woiski C."/>
        </authorList>
    </citation>
    <scope>NUCLEOTIDE SEQUENCE [LARGE SCALE GENOMIC DNA]</scope>
    <source>
        <strain evidence="4 5">FUR100</strain>
    </source>
</reference>
<name>A0A8I0ZTW7_RHOER</name>
<keyword evidence="4" id="KW-0418">Kinase</keyword>
<protein>
    <submittedName>
        <fullName evidence="4">AarF/ABC1/UbiB kinase family protein</fullName>
    </submittedName>
</protein>
<keyword evidence="2" id="KW-0812">Transmembrane</keyword>
<proteinExistence type="inferred from homology"/>
<keyword evidence="5" id="KW-1185">Reference proteome</keyword>
<organism evidence="4 5">
    <name type="scientific">Rhodococcus erythropolis</name>
    <name type="common">Arthrobacter picolinophilus</name>
    <dbReference type="NCBI Taxonomy" id="1833"/>
    <lineage>
        <taxon>Bacteria</taxon>
        <taxon>Bacillati</taxon>
        <taxon>Actinomycetota</taxon>
        <taxon>Actinomycetes</taxon>
        <taxon>Mycobacteriales</taxon>
        <taxon>Nocardiaceae</taxon>
        <taxon>Rhodococcus</taxon>
        <taxon>Rhodococcus erythropolis group</taxon>
    </lineage>
</organism>
<evidence type="ECO:0000256" key="2">
    <source>
        <dbReference type="SAM" id="Phobius"/>
    </source>
</evidence>
<dbReference type="Proteomes" id="UP000627573">
    <property type="component" value="Unassembled WGS sequence"/>
</dbReference>
<keyword evidence="2" id="KW-1133">Transmembrane helix</keyword>
<feature type="transmembrane region" description="Helical" evidence="2">
    <location>
        <begin position="625"/>
        <end position="644"/>
    </location>
</feature>
<dbReference type="InterPro" id="IPR050154">
    <property type="entry name" value="UbiB_kinase"/>
</dbReference>
<dbReference type="Gene3D" id="1.10.510.10">
    <property type="entry name" value="Transferase(Phosphotransferase) domain 1"/>
    <property type="match status" value="1"/>
</dbReference>
<sequence>MFDAWALSGSLTVSRGGLGVFLDVSQIANPYAIAMDLMVWIVTTPFLAAALAGVMRRTLGTRVGWPRTLAVAVIALSVGVPLSGYAATFAGIASQDDQLLVSVGVALTFFGVVALWVFAACLAVLVFLEVVLPTGSIPGPPEALQRSRKSWRRTKRYVQIMGIVVRAGGGPALRAGPSAPQFGDALVEVINRCGVTFVKLGQILGTRDDLIPPELARTLSSLQSSARPADPDRIAELLASELGDAPESVFASFDVEPFAAASVAQVHSARTVEGVDVVVKVQRPEASAQVSVDCDIFLRVSALAETRFPWARDIGVHRLAGGLVTSLLEELDYRTEAANTGAISSTMSNRPDIVVPHIYPNLSSGRVLVMERLHGTPLSDGEAALTGLDRDTRSSVANELLASLLDGIFVHGVFHADLHPGNIMILDDGRVGLLDFGAVGVLDGETRILFAVLLNAALAGDPVATVDAMLMAFDIPPEVDRGALRHQVGREITLLSVQPNVSMASFARMFTVLREHRIGVPGDVAAAFRSLASLERALRLLDPQIDLVAAVRAEVPRLLTQVASPTAAAQAILSTTAVTTAVVRRLPGQLDQIATSIASGSFTLRTRSVAHPDDRRWLRRSANNALGMAAGVTALIVAAILLFVPGGPQLTPQLSAYALVSAVLGFVGVVLCMRTVFRLFTLDNR</sequence>
<feature type="transmembrane region" description="Helical" evidence="2">
    <location>
        <begin position="656"/>
        <end position="677"/>
    </location>
</feature>
<evidence type="ECO:0000313" key="4">
    <source>
        <dbReference type="EMBL" id="MBH5142582.1"/>
    </source>
</evidence>
<evidence type="ECO:0000313" key="5">
    <source>
        <dbReference type="Proteomes" id="UP000627573"/>
    </source>
</evidence>